<accession>A0A0Z8JYX8</accession>
<dbReference type="Proteomes" id="UP000070960">
    <property type="component" value="Unassembled WGS sequence"/>
</dbReference>
<reference evidence="1 2" key="1">
    <citation type="submission" date="2016-02" db="EMBL/GenBank/DDBJ databases">
        <authorList>
            <consortium name="Pathogen Informatics"/>
        </authorList>
    </citation>
    <scope>NUCLEOTIDE SEQUENCE [LARGE SCALE GENOMIC DNA]</scope>
    <source>
        <strain evidence="1 2">LSS80</strain>
    </source>
</reference>
<dbReference type="RefSeq" id="WP_171992399.1">
    <property type="nucleotide sequence ID" value="NZ_CECW01000046.1"/>
</dbReference>
<sequence length="79" mass="9259">MIEDKENHFYFYQTSWYYKLDRSITYKLDKKKRENWKLAGITLVTAIITGWALDSILILGIMLASGLLFGFFAEEEEGL</sequence>
<evidence type="ECO:0000313" key="2">
    <source>
        <dbReference type="Proteomes" id="UP000070960"/>
    </source>
</evidence>
<name>A0A0Z8JYX8_STRSU</name>
<organism evidence="1 2">
    <name type="scientific">Streptococcus suis</name>
    <dbReference type="NCBI Taxonomy" id="1307"/>
    <lineage>
        <taxon>Bacteria</taxon>
        <taxon>Bacillati</taxon>
        <taxon>Bacillota</taxon>
        <taxon>Bacilli</taxon>
        <taxon>Lactobacillales</taxon>
        <taxon>Streptococcaceae</taxon>
        <taxon>Streptococcus</taxon>
    </lineage>
</organism>
<protein>
    <submittedName>
        <fullName evidence="1">Membrane protein</fullName>
    </submittedName>
</protein>
<evidence type="ECO:0000313" key="1">
    <source>
        <dbReference type="EMBL" id="CYV49342.1"/>
    </source>
</evidence>
<proteinExistence type="predicted"/>
<dbReference type="AlphaFoldDB" id="A0A0Z8JYX8"/>
<dbReference type="EMBL" id="FIIE01000003">
    <property type="protein sequence ID" value="CYV49342.1"/>
    <property type="molecule type" value="Genomic_DNA"/>
</dbReference>
<gene>
    <name evidence="1" type="ORF">ERS132442_00524</name>
</gene>